<organism evidence="2 3">
    <name type="scientific">[Eubacterium] siraeum</name>
    <dbReference type="NCBI Taxonomy" id="39492"/>
    <lineage>
        <taxon>Bacteria</taxon>
        <taxon>Bacillati</taxon>
        <taxon>Bacillota</taxon>
        <taxon>Clostridia</taxon>
        <taxon>Eubacteriales</taxon>
        <taxon>Oscillospiraceae</taxon>
        <taxon>Oscillospiraceae incertae sedis</taxon>
    </lineage>
</organism>
<proteinExistence type="predicted"/>
<sequence length="82" mass="9126">MKIAKIIAYILSQLLRLWITASAAMMMYIPMSALAYAERGYKAVGGEMLPVAIVAVAVWYGLGWLMREWCKDMIGGGHDDRS</sequence>
<feature type="transmembrane region" description="Helical" evidence="1">
    <location>
        <begin position="47"/>
        <end position="65"/>
    </location>
</feature>
<protein>
    <submittedName>
        <fullName evidence="2">Uncharacterized protein</fullName>
    </submittedName>
</protein>
<gene>
    <name evidence="2" type="ORF">ERS852540_01973</name>
</gene>
<dbReference type="Proteomes" id="UP000095662">
    <property type="component" value="Unassembled WGS sequence"/>
</dbReference>
<keyword evidence="1" id="KW-1133">Transmembrane helix</keyword>
<dbReference type="EMBL" id="CZBY01000017">
    <property type="protein sequence ID" value="CUQ89655.1"/>
    <property type="molecule type" value="Genomic_DNA"/>
</dbReference>
<keyword evidence="1" id="KW-0812">Transmembrane</keyword>
<dbReference type="AlphaFoldDB" id="A0A174ZQT5"/>
<dbReference type="STRING" id="39492.ERS852540_01973"/>
<evidence type="ECO:0000313" key="3">
    <source>
        <dbReference type="Proteomes" id="UP000095662"/>
    </source>
</evidence>
<evidence type="ECO:0000256" key="1">
    <source>
        <dbReference type="SAM" id="Phobius"/>
    </source>
</evidence>
<name>A0A174ZQT5_9FIRM</name>
<keyword evidence="1" id="KW-0472">Membrane</keyword>
<reference evidence="2 3" key="1">
    <citation type="submission" date="2015-09" db="EMBL/GenBank/DDBJ databases">
        <authorList>
            <consortium name="Pathogen Informatics"/>
        </authorList>
    </citation>
    <scope>NUCLEOTIDE SEQUENCE [LARGE SCALE GENOMIC DNA]</scope>
    <source>
        <strain evidence="2 3">2789STDY5834928</strain>
    </source>
</reference>
<accession>A0A174ZQT5</accession>
<evidence type="ECO:0000313" key="2">
    <source>
        <dbReference type="EMBL" id="CUQ89655.1"/>
    </source>
</evidence>